<feature type="domain" description="Abortive infection protein-like C-terminal" evidence="1">
    <location>
        <begin position="216"/>
        <end position="293"/>
    </location>
</feature>
<feature type="domain" description="AbiJ-NTD3" evidence="2">
    <location>
        <begin position="6"/>
        <end position="156"/>
    </location>
</feature>
<sequence>MTPTKKIDEQTRREIAELLTEWGWSGGTDELSFLGSLYDLESLPSHDYRFRTAHRDIKQHLDFNDFEDRGWVFTDPRFEFLTGTDEVVLRFVARRLHPHVCRESHKEALLPVLNQLLAPCGYELFEQDSPTGVTKFSYRSTTNYHPPQPPSMIASSATLGDPESLRLHLKRIEQSITTDPSQAIGSSKELVEDVCAQILNARGAIVGSSDNLGQKFKAVVNALDLDKSAVPGDVKASEAATKIIRQLAGAVHSLGELRNTAGTGHGSGRVPSATPREARLAFNSAVTICEYLFGLWEEVQP</sequence>
<gene>
    <name evidence="3" type="ORF">RBB84_12345</name>
</gene>
<name>A0AAU7V3J2_9NOCA</name>
<dbReference type="RefSeq" id="WP_350247594.1">
    <property type="nucleotide sequence ID" value="NZ_CP132970.1"/>
</dbReference>
<dbReference type="Pfam" id="PF18860">
    <property type="entry name" value="AbiJ_NTD3"/>
    <property type="match status" value="1"/>
</dbReference>
<organism evidence="3">
    <name type="scientific">Rhodococcus sp. D-6</name>
    <dbReference type="NCBI Taxonomy" id="1387842"/>
    <lineage>
        <taxon>Bacteria</taxon>
        <taxon>Bacillati</taxon>
        <taxon>Actinomycetota</taxon>
        <taxon>Actinomycetes</taxon>
        <taxon>Mycobacteriales</taxon>
        <taxon>Nocardiaceae</taxon>
        <taxon>Rhodococcus</taxon>
    </lineage>
</organism>
<evidence type="ECO:0000259" key="2">
    <source>
        <dbReference type="Pfam" id="PF18860"/>
    </source>
</evidence>
<evidence type="ECO:0000259" key="1">
    <source>
        <dbReference type="Pfam" id="PF14355"/>
    </source>
</evidence>
<evidence type="ECO:0000313" key="3">
    <source>
        <dbReference type="EMBL" id="XBW06619.1"/>
    </source>
</evidence>
<reference evidence="3" key="1">
    <citation type="submission" date="2023-08" db="EMBL/GenBank/DDBJ databases">
        <title>The novel hydrolase IpcH responsible for the initial isoprocarb degradation step in Rhodococcus sp. D-6.</title>
        <authorList>
            <person name="Zhu Q."/>
        </authorList>
    </citation>
    <scope>NUCLEOTIDE SEQUENCE</scope>
    <source>
        <strain evidence="3">D-6</strain>
    </source>
</reference>
<dbReference type="InterPro" id="IPR026001">
    <property type="entry name" value="Abi-like_C"/>
</dbReference>
<dbReference type="Pfam" id="PF14355">
    <property type="entry name" value="Abi_C"/>
    <property type="match status" value="1"/>
</dbReference>
<protein>
    <submittedName>
        <fullName evidence="3">Abortive infection family protein</fullName>
    </submittedName>
</protein>
<dbReference type="AlphaFoldDB" id="A0AAU7V3J2"/>
<proteinExistence type="predicted"/>
<accession>A0AAU7V3J2</accession>
<dbReference type="InterPro" id="IPR041427">
    <property type="entry name" value="AbiJ-NTD3"/>
</dbReference>
<dbReference type="EMBL" id="CP132970">
    <property type="protein sequence ID" value="XBW06619.1"/>
    <property type="molecule type" value="Genomic_DNA"/>
</dbReference>
<dbReference type="KEGG" id="rhox:RBB84_12345"/>